<name>R2XK51_9ENTE</name>
<keyword evidence="1" id="KW-0812">Transmembrane</keyword>
<feature type="transmembrane region" description="Helical" evidence="1">
    <location>
        <begin position="46"/>
        <end position="68"/>
    </location>
</feature>
<keyword evidence="5" id="KW-1185">Reference proteome</keyword>
<dbReference type="EMBL" id="AJDQ01000008">
    <property type="protein sequence ID" value="EOI55299.1"/>
    <property type="molecule type" value="Genomic_DNA"/>
</dbReference>
<dbReference type="HOGENOM" id="CLU_1989137_0_0_9"/>
<accession>R2XK51</accession>
<dbReference type="Proteomes" id="UP000013750">
    <property type="component" value="Unassembled WGS sequence"/>
</dbReference>
<protein>
    <submittedName>
        <fullName evidence="2">Uncharacterized protein</fullName>
    </submittedName>
</protein>
<dbReference type="Proteomes" id="UP000014160">
    <property type="component" value="Unassembled WGS sequence"/>
</dbReference>
<reference evidence="2 4" key="1">
    <citation type="submission" date="2013-02" db="EMBL/GenBank/DDBJ databases">
        <title>The Genome Sequence of Enterococcus gilvus ATCC BAA-350.</title>
        <authorList>
            <consortium name="The Broad Institute Genome Sequencing Platform"/>
            <consortium name="The Broad Institute Genome Sequencing Center for Infectious Disease"/>
            <person name="Earl A.M."/>
            <person name="Gilmore M.S."/>
            <person name="Lebreton F."/>
            <person name="Walker B."/>
            <person name="Young S.K."/>
            <person name="Zeng Q."/>
            <person name="Gargeya S."/>
            <person name="Fitzgerald M."/>
            <person name="Haas B."/>
            <person name="Abouelleil A."/>
            <person name="Alvarado L."/>
            <person name="Arachchi H.M."/>
            <person name="Berlin A.M."/>
            <person name="Chapman S.B."/>
            <person name="Dewar J."/>
            <person name="Goldberg J."/>
            <person name="Griggs A."/>
            <person name="Gujja S."/>
            <person name="Hansen M."/>
            <person name="Howarth C."/>
            <person name="Imamovic A."/>
            <person name="Larimer J."/>
            <person name="McCowan C."/>
            <person name="Murphy C."/>
            <person name="Neiman D."/>
            <person name="Pearson M."/>
            <person name="Priest M."/>
            <person name="Roberts A."/>
            <person name="Saif S."/>
            <person name="Shea T."/>
            <person name="Sisk P."/>
            <person name="Sykes S."/>
            <person name="Wortman J."/>
            <person name="Nusbaum C."/>
            <person name="Birren B."/>
        </authorList>
    </citation>
    <scope>NUCLEOTIDE SEQUENCE [LARGE SCALE GENOMIC DNA]</scope>
    <source>
        <strain evidence="2 4">ATCC BAA-350</strain>
    </source>
</reference>
<evidence type="ECO:0000313" key="4">
    <source>
        <dbReference type="Proteomes" id="UP000013750"/>
    </source>
</evidence>
<evidence type="ECO:0000313" key="3">
    <source>
        <dbReference type="EMBL" id="EOW82158.1"/>
    </source>
</evidence>
<organism evidence="2 4">
    <name type="scientific">Enterococcus gilvus ATCC BAA-350</name>
    <dbReference type="NCBI Taxonomy" id="1158614"/>
    <lineage>
        <taxon>Bacteria</taxon>
        <taxon>Bacillati</taxon>
        <taxon>Bacillota</taxon>
        <taxon>Bacilli</taxon>
        <taxon>Lactobacillales</taxon>
        <taxon>Enterococcaceae</taxon>
        <taxon>Enterococcus</taxon>
    </lineage>
</organism>
<evidence type="ECO:0000313" key="5">
    <source>
        <dbReference type="Proteomes" id="UP000014160"/>
    </source>
</evidence>
<proteinExistence type="predicted"/>
<feature type="transmembrane region" description="Helical" evidence="1">
    <location>
        <begin position="7"/>
        <end position="26"/>
    </location>
</feature>
<gene>
    <name evidence="3" type="ORF">I592_01460</name>
    <name evidence="2" type="ORF">UKC_02506</name>
</gene>
<keyword evidence="1" id="KW-1133">Transmembrane helix</keyword>
<comment type="caution">
    <text evidence="2">The sequence shown here is derived from an EMBL/GenBank/DDBJ whole genome shotgun (WGS) entry which is preliminary data.</text>
</comment>
<dbReference type="AlphaFoldDB" id="R2XK51"/>
<feature type="transmembrane region" description="Helical" evidence="1">
    <location>
        <begin position="75"/>
        <end position="93"/>
    </location>
</feature>
<evidence type="ECO:0000256" key="1">
    <source>
        <dbReference type="SAM" id="Phobius"/>
    </source>
</evidence>
<reference evidence="3 5" key="2">
    <citation type="submission" date="2013-03" db="EMBL/GenBank/DDBJ databases">
        <title>The Genome Sequence of Enterococcus gilvus ATCC BAA-350 (PacBio/Illumina hybrid assembly).</title>
        <authorList>
            <consortium name="The Broad Institute Genomics Platform"/>
            <consortium name="The Broad Institute Genome Sequencing Center for Infectious Disease"/>
            <person name="Earl A."/>
            <person name="Russ C."/>
            <person name="Gilmore M."/>
            <person name="Surin D."/>
            <person name="Walker B."/>
            <person name="Young S."/>
            <person name="Zeng Q."/>
            <person name="Gargeya S."/>
            <person name="Fitzgerald M."/>
            <person name="Haas B."/>
            <person name="Abouelleil A."/>
            <person name="Allen A.W."/>
            <person name="Alvarado L."/>
            <person name="Arachchi H.M."/>
            <person name="Berlin A.M."/>
            <person name="Chapman S.B."/>
            <person name="Gainer-Dewar J."/>
            <person name="Goldberg J."/>
            <person name="Griggs A."/>
            <person name="Gujja S."/>
            <person name="Hansen M."/>
            <person name="Howarth C."/>
            <person name="Imamovic A."/>
            <person name="Ireland A."/>
            <person name="Larimer J."/>
            <person name="McCowan C."/>
            <person name="Murphy C."/>
            <person name="Pearson M."/>
            <person name="Poon T.W."/>
            <person name="Priest M."/>
            <person name="Roberts A."/>
            <person name="Saif S."/>
            <person name="Shea T."/>
            <person name="Sisk P."/>
            <person name="Sykes S."/>
            <person name="Wortman J."/>
            <person name="Nusbaum C."/>
            <person name="Birren B."/>
        </authorList>
    </citation>
    <scope>NUCLEOTIDE SEQUENCE [LARGE SCALE GENOMIC DNA]</scope>
    <source>
        <strain evidence="3 5">ATCC BAA-350</strain>
    </source>
</reference>
<feature type="transmembrane region" description="Helical" evidence="1">
    <location>
        <begin position="99"/>
        <end position="121"/>
    </location>
</feature>
<keyword evidence="1" id="KW-0472">Membrane</keyword>
<dbReference type="EMBL" id="ASWH01000001">
    <property type="protein sequence ID" value="EOW82158.1"/>
    <property type="molecule type" value="Genomic_DNA"/>
</dbReference>
<evidence type="ECO:0000313" key="2">
    <source>
        <dbReference type="EMBL" id="EOI55299.1"/>
    </source>
</evidence>
<sequence>MKLFRIFVHIIQSGLIYVIYLMNDLYKNHLGFMRNVSFYSHKVNNSAVGSKLFLLPVVLVVIALLLTLKKRTIESFLLVMISGLFLVWQLFFTLEASPIYYLISAILCLGVLLQLAVVLLMRSSSNGLLK</sequence>
<dbReference type="eggNOG" id="ENOG5032KQ1">
    <property type="taxonomic scope" value="Bacteria"/>
</dbReference>